<reference evidence="3 4" key="1">
    <citation type="submission" date="2022-11" db="EMBL/GenBank/DDBJ databases">
        <title>Genome sequencing of Acetobacter type strain.</title>
        <authorList>
            <person name="Heo J."/>
            <person name="Lee D."/>
            <person name="Han B.-H."/>
            <person name="Hong S.-B."/>
            <person name="Kwon S.-W."/>
        </authorList>
    </citation>
    <scope>NUCLEOTIDE SEQUENCE [LARGE SCALE GENOMIC DNA]</scope>
    <source>
        <strain evidence="3 4">KACC 21251</strain>
    </source>
</reference>
<name>A0ABT3Q9V5_9PROT</name>
<dbReference type="Proteomes" id="UP001526446">
    <property type="component" value="Unassembled WGS sequence"/>
</dbReference>
<feature type="signal peptide" evidence="2">
    <location>
        <begin position="1"/>
        <end position="41"/>
    </location>
</feature>
<dbReference type="EMBL" id="JAPIUX010000021">
    <property type="protein sequence ID" value="MCX2562070.1"/>
    <property type="molecule type" value="Genomic_DNA"/>
</dbReference>
<evidence type="ECO:0000256" key="2">
    <source>
        <dbReference type="RuleBase" id="RU363072"/>
    </source>
</evidence>
<keyword evidence="4" id="KW-1185">Reference proteome</keyword>
<dbReference type="PANTHER" id="PTHR37944">
    <property type="entry name" value="PORIN B"/>
    <property type="match status" value="1"/>
</dbReference>
<evidence type="ECO:0000256" key="1">
    <source>
        <dbReference type="ARBA" id="ARBA00008769"/>
    </source>
</evidence>
<feature type="chain" id="PRO_5044966927" evidence="2">
    <location>
        <begin position="42"/>
        <end position="538"/>
    </location>
</feature>
<dbReference type="InterPro" id="IPR052932">
    <property type="entry name" value="OprB_Porin"/>
</dbReference>
<protein>
    <submittedName>
        <fullName evidence="3">Carbohydrate porin</fullName>
    </submittedName>
</protein>
<keyword evidence="2" id="KW-0732">Signal</keyword>
<dbReference type="InterPro" id="IPR038673">
    <property type="entry name" value="OprB_sf"/>
</dbReference>
<dbReference type="InterPro" id="IPR007049">
    <property type="entry name" value="Carb-sel_porin_OprB"/>
</dbReference>
<dbReference type="RefSeq" id="WP_242007381.1">
    <property type="nucleotide sequence ID" value="NZ_JAPIUX010000021.1"/>
</dbReference>
<comment type="caution">
    <text evidence="3">The sequence shown here is derived from an EMBL/GenBank/DDBJ whole genome shotgun (WGS) entry which is preliminary data.</text>
</comment>
<dbReference type="Gene3D" id="2.40.160.180">
    <property type="entry name" value="Carbohydrate-selective porin OprB"/>
    <property type="match status" value="1"/>
</dbReference>
<evidence type="ECO:0000313" key="3">
    <source>
        <dbReference type="EMBL" id="MCX2562070.1"/>
    </source>
</evidence>
<dbReference type="Pfam" id="PF04966">
    <property type="entry name" value="OprB"/>
    <property type="match status" value="1"/>
</dbReference>
<comment type="similarity">
    <text evidence="1 2">Belongs to the OprB family.</text>
</comment>
<gene>
    <name evidence="3" type="ORF">OQ252_11785</name>
</gene>
<organism evidence="3 4">
    <name type="scientific">Acetobacter farinalis</name>
    <dbReference type="NCBI Taxonomy" id="1260984"/>
    <lineage>
        <taxon>Bacteria</taxon>
        <taxon>Pseudomonadati</taxon>
        <taxon>Pseudomonadota</taxon>
        <taxon>Alphaproteobacteria</taxon>
        <taxon>Acetobacterales</taxon>
        <taxon>Acetobacteraceae</taxon>
        <taxon>Acetobacter</taxon>
    </lineage>
</organism>
<sequence>MRSGLLTSLFLQPGRHLRCFFLKAGITCCLLLSLPPQGARAQTPMDDQVEKDQQSLGNSAPFMRQSALGINTNALHLPRAHTPEDALDTSDTLLGTMGGLRTWLYKYGITLDMEDVEELWGNTSGGAPSIADARSGRGQGTGPSYLAVTAPTLSVDLEKFIGLKGGLFNISALQTRGRSITQDHLANYNPASSYEADRSTRLFEIWYRQLLFNGKLGFRIGQQNLESEFMLTSYGGLFLNSNFGWPMAPSVNLYSGGPSWPLASPALRVRYHVTHAFTLLAGVADDNPPGNRYNAFSIQNGGNAADQTNQVTHDGSGTRFNTGTGALMIGELHYTLNRQPEDLSNATKDPGLPCMYKLGGFYDTGKFPDYRYNTHDQLMGKNGGFPRWDRGNWMVYAVIDQMVWRPSFKDDRSLGIFARATGNGGDRNMVSFAADTGFNLKAPLSGRSNDSFGIGWGIGRSSSGWRQYNRNAGMLVPGNENHLEITYQMEIKPWLVIQPDFQEIWNPMGGKADPRYPLSTHRRIGNETIFGLHTSITL</sequence>
<accession>A0ABT3Q9V5</accession>
<dbReference type="PANTHER" id="PTHR37944:SF1">
    <property type="entry name" value="PORIN B"/>
    <property type="match status" value="1"/>
</dbReference>
<evidence type="ECO:0000313" key="4">
    <source>
        <dbReference type="Proteomes" id="UP001526446"/>
    </source>
</evidence>
<proteinExistence type="inferred from homology"/>